<dbReference type="EMBL" id="APRP01000015">
    <property type="protein sequence ID" value="ENX02314.1"/>
    <property type="molecule type" value="Genomic_DNA"/>
</dbReference>
<gene>
    <name evidence="2" type="ORF">F900_01378</name>
</gene>
<dbReference type="Proteomes" id="UP000013248">
    <property type="component" value="Unassembled WGS sequence"/>
</dbReference>
<dbReference type="Pfam" id="PF08667">
    <property type="entry name" value="BetR"/>
    <property type="match status" value="1"/>
</dbReference>
<proteinExistence type="predicted"/>
<dbReference type="RefSeq" id="WP_005216117.1">
    <property type="nucleotide sequence ID" value="NZ_KB850089.1"/>
</dbReference>
<accession>N9M1C2</accession>
<feature type="domain" description="Transcription regulator BetR N-terminal" evidence="1">
    <location>
        <begin position="9"/>
        <end position="103"/>
    </location>
</feature>
<dbReference type="AlphaFoldDB" id="N9M1C2"/>
<dbReference type="Gene3D" id="1.10.260.40">
    <property type="entry name" value="lambda repressor-like DNA-binding domains"/>
    <property type="match status" value="1"/>
</dbReference>
<protein>
    <recommendedName>
        <fullName evidence="1">Transcription regulator BetR N-terminal domain-containing protein</fullName>
    </recommendedName>
</protein>
<evidence type="ECO:0000313" key="2">
    <source>
        <dbReference type="EMBL" id="ENX02314.1"/>
    </source>
</evidence>
<dbReference type="eggNOG" id="COG1974">
    <property type="taxonomic scope" value="Bacteria"/>
</dbReference>
<reference evidence="2 3" key="1">
    <citation type="submission" date="2013-02" db="EMBL/GenBank/DDBJ databases">
        <title>The Genome Sequence of Acinetobacter sp. ANC 3862.</title>
        <authorList>
            <consortium name="The Broad Institute Genome Sequencing Platform"/>
            <consortium name="The Broad Institute Genome Sequencing Center for Infectious Disease"/>
            <person name="Cerqueira G."/>
            <person name="Feldgarden M."/>
            <person name="Courvalin P."/>
            <person name="Perichon B."/>
            <person name="Grillot-Courvalin C."/>
            <person name="Clermont D."/>
            <person name="Rocha E."/>
            <person name="Yoon E.-J."/>
            <person name="Nemec A."/>
            <person name="Walker B."/>
            <person name="Young S.K."/>
            <person name="Zeng Q."/>
            <person name="Gargeya S."/>
            <person name="Fitzgerald M."/>
            <person name="Haas B."/>
            <person name="Abouelleil A."/>
            <person name="Alvarado L."/>
            <person name="Arachchi H.M."/>
            <person name="Berlin A.M."/>
            <person name="Chapman S.B."/>
            <person name="Dewar J."/>
            <person name="Goldberg J."/>
            <person name="Griggs A."/>
            <person name="Gujja S."/>
            <person name="Hansen M."/>
            <person name="Howarth C."/>
            <person name="Imamovic A."/>
            <person name="Larimer J."/>
            <person name="McCowan C."/>
            <person name="Murphy C."/>
            <person name="Neiman D."/>
            <person name="Pearson M."/>
            <person name="Priest M."/>
            <person name="Roberts A."/>
            <person name="Saif S."/>
            <person name="Shea T."/>
            <person name="Sisk P."/>
            <person name="Sykes S."/>
            <person name="Wortman J."/>
            <person name="Nusbaum C."/>
            <person name="Birren B."/>
        </authorList>
    </citation>
    <scope>NUCLEOTIDE SEQUENCE [LARGE SCALE GENOMIC DNA]</scope>
    <source>
        <strain evidence="2 3">ANC 3862</strain>
    </source>
</reference>
<dbReference type="PATRIC" id="fig|1217705.3.peg.1327"/>
<evidence type="ECO:0000259" key="1">
    <source>
        <dbReference type="Pfam" id="PF08667"/>
    </source>
</evidence>
<name>N9M1C2_9GAMM</name>
<evidence type="ECO:0000313" key="3">
    <source>
        <dbReference type="Proteomes" id="UP000013248"/>
    </source>
</evidence>
<dbReference type="GO" id="GO:0003677">
    <property type="term" value="F:DNA binding"/>
    <property type="evidence" value="ECO:0007669"/>
    <property type="project" value="InterPro"/>
</dbReference>
<dbReference type="InterPro" id="IPR013975">
    <property type="entry name" value="Tscrpt_reg_BetR_N"/>
</dbReference>
<dbReference type="InterPro" id="IPR010982">
    <property type="entry name" value="Lambda_DNA-bd_dom_sf"/>
</dbReference>
<sequence>MNTRTDKAKLDFAQRLHKGMDLAGYPVRGRARVLSREFEISDKGAGKWLNGEAIPETSKIPHLAKFLKVNAEWLLTGIDNSNVEPKPLEEFSVDKLKNQDIQDLVESLIILEMKGKLSKNLIEAINAVIRLNQDL</sequence>
<comment type="caution">
    <text evidence="2">The sequence shown here is derived from an EMBL/GenBank/DDBJ whole genome shotgun (WGS) entry which is preliminary data.</text>
</comment>
<dbReference type="HOGENOM" id="CLU_143958_0_0_6"/>
<organism evidence="2 3">
    <name type="scientific">Acinetobacter modestus</name>
    <dbReference type="NCBI Taxonomy" id="1776740"/>
    <lineage>
        <taxon>Bacteria</taxon>
        <taxon>Pseudomonadati</taxon>
        <taxon>Pseudomonadota</taxon>
        <taxon>Gammaproteobacteria</taxon>
        <taxon>Moraxellales</taxon>
        <taxon>Moraxellaceae</taxon>
        <taxon>Acinetobacter</taxon>
    </lineage>
</organism>
<dbReference type="STRING" id="1217705.F900_01378"/>